<feature type="coiled-coil region" evidence="1">
    <location>
        <begin position="188"/>
        <end position="242"/>
    </location>
</feature>
<dbReference type="AlphaFoldDB" id="F9WFE4"/>
<keyword evidence="1" id="KW-0175">Coiled coil</keyword>
<evidence type="ECO:0000256" key="1">
    <source>
        <dbReference type="SAM" id="Coils"/>
    </source>
</evidence>
<evidence type="ECO:0000313" key="4">
    <source>
        <dbReference type="Proteomes" id="UP000000702"/>
    </source>
</evidence>
<evidence type="ECO:0000256" key="2">
    <source>
        <dbReference type="SAM" id="MobiDB-lite"/>
    </source>
</evidence>
<dbReference type="VEuPathDB" id="TriTrypDB:TcIL3000_0_09830"/>
<organism evidence="3 4">
    <name type="scientific">Trypanosoma congolense (strain IL3000)</name>
    <dbReference type="NCBI Taxonomy" id="1068625"/>
    <lineage>
        <taxon>Eukaryota</taxon>
        <taxon>Discoba</taxon>
        <taxon>Euglenozoa</taxon>
        <taxon>Kinetoplastea</taxon>
        <taxon>Metakinetoplastina</taxon>
        <taxon>Trypanosomatida</taxon>
        <taxon>Trypanosomatidae</taxon>
        <taxon>Trypanosoma</taxon>
        <taxon>Nannomonas</taxon>
    </lineage>
</organism>
<feature type="compositionally biased region" description="Acidic residues" evidence="2">
    <location>
        <begin position="127"/>
        <end position="174"/>
    </location>
</feature>
<feature type="region of interest" description="Disordered" evidence="2">
    <location>
        <begin position="123"/>
        <end position="187"/>
    </location>
</feature>
<gene>
    <name evidence="3" type="ORF">TCIL3000_0_09830</name>
</gene>
<sequence length="267" mass="30899">MDGKDDTEKVREMLEGINPVIQEKFKNNPDLSADENARQHYMKLLGWEERVQENKDWDEESKRKAMIGFCQRMPLHLVFLQKPEYRRLKYVVMLQILLLMEVPSYSDRKWFYGLLARLLYSSTDPNTPDDSEDDASDDSEDDASDDSEDDASEDDASDDSEDDASQDEDKEESESSPQSALSRARAAYEKTVKKLSKVEALKKRAEEQRASERYMERLSAKIAQLTEQKDRQVTTVDELETDLALERILQTTVASKTENSQVQFMRD</sequence>
<dbReference type="Proteomes" id="UP000000702">
    <property type="component" value="Unassembled WGS sequence"/>
</dbReference>
<protein>
    <submittedName>
        <fullName evidence="3">WGS project CAEQ00000000 data, annotated contig 375</fullName>
    </submittedName>
</protein>
<dbReference type="EMBL" id="CAEQ01002132">
    <property type="protein sequence ID" value="CCD16012.1"/>
    <property type="molecule type" value="Genomic_DNA"/>
</dbReference>
<evidence type="ECO:0000313" key="3">
    <source>
        <dbReference type="EMBL" id="CCD16012.1"/>
    </source>
</evidence>
<proteinExistence type="predicted"/>
<reference evidence="3 4" key="2">
    <citation type="journal article" date="2012" name="Proc. Natl. Acad. Sci. U.S.A.">
        <title>Antigenic diversity is generated by distinct evolutionary mechanisms in African trypanosome species.</title>
        <authorList>
            <person name="Jackson A.P."/>
            <person name="Berry A."/>
            <person name="Aslett M."/>
            <person name="Allison H.C."/>
            <person name="Burton P."/>
            <person name="Vavrova-Anderson J."/>
            <person name="Brown R."/>
            <person name="Browne H."/>
            <person name="Corton N."/>
            <person name="Hauser H."/>
            <person name="Gamble J."/>
            <person name="Gilderthorp R."/>
            <person name="Marcello L."/>
            <person name="McQuillan J."/>
            <person name="Otto T.D."/>
            <person name="Quail M.A."/>
            <person name="Sanders M.J."/>
            <person name="van Tonder A."/>
            <person name="Ginger M.L."/>
            <person name="Field M.C."/>
            <person name="Barry J.D."/>
            <person name="Hertz-Fowler C."/>
            <person name="Berriman M."/>
        </authorList>
    </citation>
    <scope>NUCLEOTIDE SEQUENCE [LARGE SCALE GENOMIC DNA]</scope>
    <source>
        <strain evidence="3 4">IL3000</strain>
    </source>
</reference>
<keyword evidence="4" id="KW-1185">Reference proteome</keyword>
<accession>F9WFE4</accession>
<name>F9WFE4_TRYCI</name>
<comment type="caution">
    <text evidence="3">The sequence shown here is derived from an EMBL/GenBank/DDBJ whole genome shotgun (WGS) entry which is preliminary data.</text>
</comment>
<reference evidence="4" key="1">
    <citation type="submission" date="2011-07" db="EMBL/GenBank/DDBJ databases">
        <title>Divergent evolution of antigenic variation in African trypanosomes.</title>
        <authorList>
            <person name="Jackson A.P."/>
            <person name="Berry A."/>
            <person name="Allison H.C."/>
            <person name="Burton P."/>
            <person name="Anderson J."/>
            <person name="Aslett M."/>
            <person name="Brown R."/>
            <person name="Corton N."/>
            <person name="Harris D."/>
            <person name="Hauser H."/>
            <person name="Gamble J."/>
            <person name="Gilderthorp R."/>
            <person name="McQuillan J."/>
            <person name="Quail M.A."/>
            <person name="Sanders M."/>
            <person name="Van Tonder A."/>
            <person name="Ginger M.L."/>
            <person name="Donelson J.E."/>
            <person name="Field M.C."/>
            <person name="Barry J.D."/>
            <person name="Berriman M."/>
            <person name="Hertz-Fowler C."/>
        </authorList>
    </citation>
    <scope>NUCLEOTIDE SEQUENCE [LARGE SCALE GENOMIC DNA]</scope>
    <source>
        <strain evidence="4">IL3000</strain>
    </source>
</reference>